<dbReference type="RefSeq" id="WP_238182967.1">
    <property type="nucleotide sequence ID" value="NZ_BPRB01000130.1"/>
</dbReference>
<keyword evidence="2" id="KW-1185">Reference proteome</keyword>
<proteinExistence type="predicted"/>
<organism evidence="1 2">
    <name type="scientific">Methylobacterium trifolii</name>
    <dbReference type="NCBI Taxonomy" id="1003092"/>
    <lineage>
        <taxon>Bacteria</taxon>
        <taxon>Pseudomonadati</taxon>
        <taxon>Pseudomonadota</taxon>
        <taxon>Alphaproteobacteria</taxon>
        <taxon>Hyphomicrobiales</taxon>
        <taxon>Methylobacteriaceae</taxon>
        <taxon>Methylobacterium</taxon>
    </lineage>
</organism>
<reference evidence="1" key="2">
    <citation type="submission" date="2021-08" db="EMBL/GenBank/DDBJ databases">
        <authorList>
            <person name="Tani A."/>
            <person name="Ola A."/>
            <person name="Ogura Y."/>
            <person name="Katsura K."/>
            <person name="Hayashi T."/>
        </authorList>
    </citation>
    <scope>NUCLEOTIDE SEQUENCE</scope>
    <source>
        <strain evidence="1">DSM 23632</strain>
    </source>
</reference>
<comment type="caution">
    <text evidence="1">The sequence shown here is derived from an EMBL/GenBank/DDBJ whole genome shotgun (WGS) entry which is preliminary data.</text>
</comment>
<gene>
    <name evidence="1" type="ORF">MPOCJGCO_2506</name>
</gene>
<evidence type="ECO:0000313" key="1">
    <source>
        <dbReference type="EMBL" id="GJE60394.1"/>
    </source>
</evidence>
<evidence type="ECO:0000313" key="2">
    <source>
        <dbReference type="Proteomes" id="UP001055057"/>
    </source>
</evidence>
<sequence>MSPPLDDPADKLEATNAVLSEWAARTAADSDALIDRLEGLGYAVRGKSEAEIAEILRRPPTGPATA</sequence>
<accession>A0ABQ4U0P0</accession>
<reference evidence="1" key="1">
    <citation type="journal article" date="2021" name="Front. Microbiol.">
        <title>Comprehensive Comparative Genomics and Phenotyping of Methylobacterium Species.</title>
        <authorList>
            <person name="Alessa O."/>
            <person name="Ogura Y."/>
            <person name="Fujitani Y."/>
            <person name="Takami H."/>
            <person name="Hayashi T."/>
            <person name="Sahin N."/>
            <person name="Tani A."/>
        </authorList>
    </citation>
    <scope>NUCLEOTIDE SEQUENCE</scope>
    <source>
        <strain evidence="1">DSM 23632</strain>
    </source>
</reference>
<dbReference type="Proteomes" id="UP001055057">
    <property type="component" value="Unassembled WGS sequence"/>
</dbReference>
<protein>
    <submittedName>
        <fullName evidence="1">Uncharacterized protein</fullName>
    </submittedName>
</protein>
<dbReference type="EMBL" id="BPRB01000130">
    <property type="protein sequence ID" value="GJE60394.1"/>
    <property type="molecule type" value="Genomic_DNA"/>
</dbReference>
<name>A0ABQ4U0P0_9HYPH</name>